<name>A0A8J2QK34_9NEOP</name>
<evidence type="ECO:0000313" key="1">
    <source>
        <dbReference type="EMBL" id="CAG9562397.1"/>
    </source>
</evidence>
<evidence type="ECO:0000313" key="2">
    <source>
        <dbReference type="Proteomes" id="UP000789524"/>
    </source>
</evidence>
<dbReference type="AlphaFoldDB" id="A0A8J2QK34"/>
<sequence length="81" mass="9173">MSVRGANRLPDTAVTTDDIDDLLSSHSQELTDEDLIELEAQVQKEALESQEIASISDSEKELTLKKTFRSLCKFEECHENF</sequence>
<keyword evidence="2" id="KW-1185">Reference proteome</keyword>
<reference evidence="1" key="1">
    <citation type="submission" date="2021-09" db="EMBL/GenBank/DDBJ databases">
        <authorList>
            <person name="Martin H S."/>
        </authorList>
    </citation>
    <scope>NUCLEOTIDE SEQUENCE</scope>
</reference>
<organism evidence="1 2">
    <name type="scientific">Danaus chrysippus</name>
    <name type="common">African queen</name>
    <dbReference type="NCBI Taxonomy" id="151541"/>
    <lineage>
        <taxon>Eukaryota</taxon>
        <taxon>Metazoa</taxon>
        <taxon>Ecdysozoa</taxon>
        <taxon>Arthropoda</taxon>
        <taxon>Hexapoda</taxon>
        <taxon>Insecta</taxon>
        <taxon>Pterygota</taxon>
        <taxon>Neoptera</taxon>
        <taxon>Endopterygota</taxon>
        <taxon>Lepidoptera</taxon>
        <taxon>Glossata</taxon>
        <taxon>Ditrysia</taxon>
        <taxon>Papilionoidea</taxon>
        <taxon>Nymphalidae</taxon>
        <taxon>Danainae</taxon>
        <taxon>Danaini</taxon>
        <taxon>Danaina</taxon>
        <taxon>Danaus</taxon>
        <taxon>Anosia</taxon>
    </lineage>
</organism>
<proteinExistence type="predicted"/>
<accession>A0A8J2QK34</accession>
<comment type="caution">
    <text evidence="1">The sequence shown here is derived from an EMBL/GenBank/DDBJ whole genome shotgun (WGS) entry which is preliminary data.</text>
</comment>
<gene>
    <name evidence="1" type="ORF">DCHRY22_LOCUS3739</name>
</gene>
<dbReference type="OrthoDB" id="7422307at2759"/>
<dbReference type="EMBL" id="CAKASE010000048">
    <property type="protein sequence ID" value="CAG9562397.1"/>
    <property type="molecule type" value="Genomic_DNA"/>
</dbReference>
<dbReference type="Proteomes" id="UP000789524">
    <property type="component" value="Unassembled WGS sequence"/>
</dbReference>
<protein>
    <submittedName>
        <fullName evidence="1">(African queen) hypothetical protein</fullName>
    </submittedName>
</protein>